<feature type="compositionally biased region" description="Polar residues" evidence="1">
    <location>
        <begin position="503"/>
        <end position="527"/>
    </location>
</feature>
<feature type="region of interest" description="Disordered" evidence="1">
    <location>
        <begin position="237"/>
        <end position="268"/>
    </location>
</feature>
<feature type="compositionally biased region" description="Low complexity" evidence="1">
    <location>
        <begin position="650"/>
        <end position="663"/>
    </location>
</feature>
<feature type="compositionally biased region" description="Basic residues" evidence="1">
    <location>
        <begin position="75"/>
        <end position="91"/>
    </location>
</feature>
<reference evidence="2" key="1">
    <citation type="submission" date="2023-03" db="EMBL/GenBank/DDBJ databases">
        <title>Complete genome of Cladonia borealis.</title>
        <authorList>
            <person name="Park H."/>
        </authorList>
    </citation>
    <scope>NUCLEOTIDE SEQUENCE</scope>
    <source>
        <strain evidence="2">ANT050790</strain>
    </source>
</reference>
<evidence type="ECO:0000256" key="1">
    <source>
        <dbReference type="SAM" id="MobiDB-lite"/>
    </source>
</evidence>
<feature type="region of interest" description="Disordered" evidence="1">
    <location>
        <begin position="1"/>
        <end position="139"/>
    </location>
</feature>
<feature type="compositionally biased region" description="Low complexity" evidence="1">
    <location>
        <begin position="334"/>
        <end position="354"/>
    </location>
</feature>
<feature type="region of interest" description="Disordered" evidence="1">
    <location>
        <begin position="503"/>
        <end position="547"/>
    </location>
</feature>
<dbReference type="Proteomes" id="UP001166286">
    <property type="component" value="Unassembled WGS sequence"/>
</dbReference>
<evidence type="ECO:0000313" key="2">
    <source>
        <dbReference type="EMBL" id="KAK0508826.1"/>
    </source>
</evidence>
<feature type="compositionally biased region" description="Polar residues" evidence="1">
    <location>
        <begin position="252"/>
        <end position="261"/>
    </location>
</feature>
<organism evidence="2 3">
    <name type="scientific">Cladonia borealis</name>
    <dbReference type="NCBI Taxonomy" id="184061"/>
    <lineage>
        <taxon>Eukaryota</taxon>
        <taxon>Fungi</taxon>
        <taxon>Dikarya</taxon>
        <taxon>Ascomycota</taxon>
        <taxon>Pezizomycotina</taxon>
        <taxon>Lecanoromycetes</taxon>
        <taxon>OSLEUM clade</taxon>
        <taxon>Lecanoromycetidae</taxon>
        <taxon>Lecanorales</taxon>
        <taxon>Lecanorineae</taxon>
        <taxon>Cladoniaceae</taxon>
        <taxon>Cladonia</taxon>
    </lineage>
</organism>
<feature type="compositionally biased region" description="Low complexity" evidence="1">
    <location>
        <begin position="443"/>
        <end position="453"/>
    </location>
</feature>
<keyword evidence="3" id="KW-1185">Reference proteome</keyword>
<feature type="region of interest" description="Disordered" evidence="1">
    <location>
        <begin position="631"/>
        <end position="672"/>
    </location>
</feature>
<gene>
    <name evidence="2" type="ORF">JMJ35_009102</name>
</gene>
<name>A0AA39U6G1_9LECA</name>
<dbReference type="AlphaFoldDB" id="A0AA39U6G1"/>
<protein>
    <submittedName>
        <fullName evidence="2">Uncharacterized protein</fullName>
    </submittedName>
</protein>
<accession>A0AA39U6G1</accession>
<evidence type="ECO:0000313" key="3">
    <source>
        <dbReference type="Proteomes" id="UP001166286"/>
    </source>
</evidence>
<feature type="compositionally biased region" description="Polar residues" evidence="1">
    <location>
        <begin position="9"/>
        <end position="19"/>
    </location>
</feature>
<feature type="region of interest" description="Disordered" evidence="1">
    <location>
        <begin position="329"/>
        <end position="362"/>
    </location>
</feature>
<feature type="compositionally biased region" description="Polar residues" evidence="1">
    <location>
        <begin position="107"/>
        <end position="127"/>
    </location>
</feature>
<sequence>MTRAGASIPSLQQLPTKNRTPAPKLSPERLHFARSAPISDVGTPSSGFLTPPVSGPCSMSPPPREEVDDYLNARSHGKHRKRVGRQSRHHRNTVEEAEIPSLALRSPKSTTKSIGVRSDSCSASSVATDGESVSDAPVPPKSMEQLKLNTNIPLNPQVISDFDTVPVPTRSTFNVPGSENRDVESPAVNALRSLSQPLTPDTKSGTLRRMSTALAATFGFLTPGKDSVDSSKTTCKRSTASQEESQHRNNFSERNCPSGRTTFKGPKGAITTLETPATITLRKASNMFVPSPVTSSLSASIFNEDACKPDPLAPTSELLAFYATPVVSREGSRRLSGPSPKPSKSSSSVQVSTSWNQDAFSSPELKRPISMAQSNDIDCYSSPAESTLTFTDIHTAPGSFAIESRSRKTSLSFPESIRRISVVHFRSRNSVHEVIWKEDETTSGSSFASDSSSPPNQESRAKFPTMCPQGYSAPILEEQVDDAGLRIISFPDKREIDQEGSLFQWSWNGPPASTKNVKNTQISTNGRSGDAVLKGGTNGAPTNKRSSSSLLCSKLSASELREALSVQQLRKRSSTSGWRRDLVEGLEGPIWSHSPHSHEQNNTYFAGPGAVIPRMPTFGTVIMPTGSERVHGTFTGRKVSSHPQTPPRAGPSGSTGSSIGASSHVRIMPMDG</sequence>
<comment type="caution">
    <text evidence="2">The sequence shown here is derived from an EMBL/GenBank/DDBJ whole genome shotgun (WGS) entry which is preliminary data.</text>
</comment>
<dbReference type="EMBL" id="JAFEKC020000020">
    <property type="protein sequence ID" value="KAK0508826.1"/>
    <property type="molecule type" value="Genomic_DNA"/>
</dbReference>
<feature type="region of interest" description="Disordered" evidence="1">
    <location>
        <begin position="439"/>
        <end position="463"/>
    </location>
</feature>
<proteinExistence type="predicted"/>